<dbReference type="Proteomes" id="UP000315003">
    <property type="component" value="Chromosome"/>
</dbReference>
<keyword evidence="4" id="KW-1185">Reference proteome</keyword>
<accession>A0A517T0I3</accession>
<evidence type="ECO:0000313" key="4">
    <source>
        <dbReference type="Proteomes" id="UP000315003"/>
    </source>
</evidence>
<evidence type="ECO:0000259" key="2">
    <source>
        <dbReference type="Pfam" id="PF01345"/>
    </source>
</evidence>
<feature type="region of interest" description="Disordered" evidence="1">
    <location>
        <begin position="88"/>
        <end position="114"/>
    </location>
</feature>
<dbReference type="AlphaFoldDB" id="A0A517T0I3"/>
<name>A0A517T0I3_9BACT</name>
<sequence>MLAFAKALTLPEPVQVNANDPNGMQLMMFTKSPNEIARHSSPAERLVSRIPLIIAVPWIVAAIMALSGCQFGGQRQVTISEARTAGLMNQPSPQSAAQVPQSAAARGVPSNHSQVAPVDYQQSAVQPATLPPATVPPVGNSASQAGDLPLASAQSYNTQQVGDLPAVMPQGHIVHAQTVGFRHRRLLNQAPLGYCPSCPDDSAGVVSGPCVQFTQAGALTVDPQEYLCNGGDLPASVRMMKNGDIGGLNPQDAAASYVTVNGNVDVQASNRVCVYSPRFGAVRQISGAIAGEHAVGPNNTIQPVGPNGFGSMQPSLAVQEQHGPITADVAKRIDGLQDRNRVVPVESLLTVFQIEDALETLAVLRVRGPRGLERTQIAVLQRGAVAAETWFKRDYVEAAVRDQRASEIVRDQSVSAVVLYEYPDDGRLEIVKVADRQEALQGEVVNFAIHVRNVGESALQHVEIADSLVTRLAYVEGSQSATADAQFVIVDNEASSSRISWTLTEPLKVGEQVTIQFQAKVR</sequence>
<dbReference type="Gene3D" id="2.60.40.740">
    <property type="match status" value="1"/>
</dbReference>
<evidence type="ECO:0000313" key="3">
    <source>
        <dbReference type="EMBL" id="QDT61904.1"/>
    </source>
</evidence>
<feature type="compositionally biased region" description="Low complexity" evidence="1">
    <location>
        <begin position="90"/>
        <end position="105"/>
    </location>
</feature>
<proteinExistence type="predicted"/>
<reference evidence="3 4" key="1">
    <citation type="submission" date="2019-02" db="EMBL/GenBank/DDBJ databases">
        <title>Deep-cultivation of Planctomycetes and their phenomic and genomic characterization uncovers novel biology.</title>
        <authorList>
            <person name="Wiegand S."/>
            <person name="Jogler M."/>
            <person name="Boedeker C."/>
            <person name="Pinto D."/>
            <person name="Vollmers J."/>
            <person name="Rivas-Marin E."/>
            <person name="Kohn T."/>
            <person name="Peeters S.H."/>
            <person name="Heuer A."/>
            <person name="Rast P."/>
            <person name="Oberbeckmann S."/>
            <person name="Bunk B."/>
            <person name="Jeske O."/>
            <person name="Meyerdierks A."/>
            <person name="Storesund J.E."/>
            <person name="Kallscheuer N."/>
            <person name="Luecker S."/>
            <person name="Lage O.M."/>
            <person name="Pohl T."/>
            <person name="Merkel B.J."/>
            <person name="Hornburger P."/>
            <person name="Mueller R.-W."/>
            <person name="Bruemmer F."/>
            <person name="Labrenz M."/>
            <person name="Spormann A.M."/>
            <person name="Op den Camp H."/>
            <person name="Overmann J."/>
            <person name="Amann R."/>
            <person name="Jetten M.S.M."/>
            <person name="Mascher T."/>
            <person name="Medema M.H."/>
            <person name="Devos D.P."/>
            <person name="Kaster A.-K."/>
            <person name="Ovreas L."/>
            <person name="Rohde M."/>
            <person name="Galperin M.Y."/>
            <person name="Jogler C."/>
        </authorList>
    </citation>
    <scope>NUCLEOTIDE SEQUENCE [LARGE SCALE GENOMIC DNA]</scope>
    <source>
        <strain evidence="3 4">SV_7m_r</strain>
    </source>
</reference>
<protein>
    <recommendedName>
        <fullName evidence="2">DUF11 domain-containing protein</fullName>
    </recommendedName>
</protein>
<dbReference type="Pfam" id="PF01345">
    <property type="entry name" value="DUF11"/>
    <property type="match status" value="1"/>
</dbReference>
<organism evidence="3 4">
    <name type="scientific">Stieleria bergensis</name>
    <dbReference type="NCBI Taxonomy" id="2528025"/>
    <lineage>
        <taxon>Bacteria</taxon>
        <taxon>Pseudomonadati</taxon>
        <taxon>Planctomycetota</taxon>
        <taxon>Planctomycetia</taxon>
        <taxon>Pirellulales</taxon>
        <taxon>Pirellulaceae</taxon>
        <taxon>Stieleria</taxon>
    </lineage>
</organism>
<gene>
    <name evidence="3" type="ORF">SV7mr_44450</name>
</gene>
<dbReference type="InterPro" id="IPR001434">
    <property type="entry name" value="OmcB-like_DUF11"/>
</dbReference>
<feature type="domain" description="DUF11" evidence="2">
    <location>
        <begin position="428"/>
        <end position="521"/>
    </location>
</feature>
<evidence type="ECO:0000256" key="1">
    <source>
        <dbReference type="SAM" id="MobiDB-lite"/>
    </source>
</evidence>
<dbReference type="EMBL" id="CP036272">
    <property type="protein sequence ID" value="QDT61904.1"/>
    <property type="molecule type" value="Genomic_DNA"/>
</dbReference>
<dbReference type="NCBIfam" id="TIGR01451">
    <property type="entry name" value="B_ant_repeat"/>
    <property type="match status" value="1"/>
</dbReference>
<dbReference type="InterPro" id="IPR047589">
    <property type="entry name" value="DUF11_rpt"/>
</dbReference>
<dbReference type="OrthoDB" id="252486at2"/>